<protein>
    <submittedName>
        <fullName evidence="2">Solute carrier family 10 (Sodium/bile acid cotransporter), member 7</fullName>
    </submittedName>
</protein>
<dbReference type="InterPro" id="IPR016833">
    <property type="entry name" value="Put_Na-Bile_cotransptr"/>
</dbReference>
<gene>
    <name evidence="2" type="ORF">SAMN05421733_103146</name>
</gene>
<dbReference type="PIRSF" id="PIRSF026166">
    <property type="entry name" value="UCP026166"/>
    <property type="match status" value="1"/>
</dbReference>
<feature type="transmembrane region" description="Helical" evidence="1">
    <location>
        <begin position="281"/>
        <end position="301"/>
    </location>
</feature>
<dbReference type="EMBL" id="FMYL01000003">
    <property type="protein sequence ID" value="SDB87968.1"/>
    <property type="molecule type" value="Genomic_DNA"/>
</dbReference>
<dbReference type="PANTHER" id="PTHR18640:SF5">
    <property type="entry name" value="SODIUM_BILE ACID COTRANSPORTER 7"/>
    <property type="match status" value="1"/>
</dbReference>
<dbReference type="GO" id="GO:0005886">
    <property type="term" value="C:plasma membrane"/>
    <property type="evidence" value="ECO:0007669"/>
    <property type="project" value="TreeGrafter"/>
</dbReference>
<keyword evidence="1" id="KW-0472">Membrane</keyword>
<feature type="transmembrane region" description="Helical" evidence="1">
    <location>
        <begin position="231"/>
        <end position="251"/>
    </location>
</feature>
<dbReference type="AlphaFoldDB" id="A0A1G6H1E9"/>
<proteinExistence type="predicted"/>
<dbReference type="Gene3D" id="1.20.1530.20">
    <property type="match status" value="1"/>
</dbReference>
<dbReference type="PANTHER" id="PTHR18640">
    <property type="entry name" value="SOLUTE CARRIER FAMILY 10 MEMBER 7"/>
    <property type="match status" value="1"/>
</dbReference>
<dbReference type="Pfam" id="PF13593">
    <property type="entry name" value="SBF_like"/>
    <property type="match status" value="1"/>
</dbReference>
<keyword evidence="1" id="KW-1133">Transmembrane helix</keyword>
<sequence>MMKYLPDRFSCMIVAMLILATILPIHGQAASIFNTLTNCAIALLFFLHGAKLSREAIYAGITHWRLHLTIFAATFILFPILGLALKPILEPMLGHQLYLGILYLCLLPSTVQSSIAFTSIAQGNVPAALCSASASNILGMFITPCLVGLFLVTGSSSQSSFSFSAVLNIIGLLLVPFVLGQICSKKIRPILQRQPARIKMVDQGSILMVVYAAFSEAVIEGVWTQVSADQLILLVIICIVLLFVAMLLIYFSSKKLGFNRADQITILFCGSKKTLASGVPMAKILFAGHAFGLIILPLMLFHQIQLITCGILASRFAQQAEKNTNQQQS</sequence>
<evidence type="ECO:0000313" key="3">
    <source>
        <dbReference type="Proteomes" id="UP000242501"/>
    </source>
</evidence>
<evidence type="ECO:0000313" key="2">
    <source>
        <dbReference type="EMBL" id="SDB87968.1"/>
    </source>
</evidence>
<keyword evidence="3" id="KW-1185">Reference proteome</keyword>
<feature type="transmembrane region" description="Helical" evidence="1">
    <location>
        <begin position="159"/>
        <end position="179"/>
    </location>
</feature>
<feature type="transmembrane region" description="Helical" evidence="1">
    <location>
        <begin position="64"/>
        <end position="85"/>
    </location>
</feature>
<feature type="transmembrane region" description="Helical" evidence="1">
    <location>
        <begin position="129"/>
        <end position="153"/>
    </location>
</feature>
<feature type="transmembrane region" description="Helical" evidence="1">
    <location>
        <begin position="32"/>
        <end position="52"/>
    </location>
</feature>
<feature type="transmembrane region" description="Helical" evidence="1">
    <location>
        <begin position="9"/>
        <end position="26"/>
    </location>
</feature>
<dbReference type="RefSeq" id="WP_092747108.1">
    <property type="nucleotide sequence ID" value="NZ_FMYL01000003.1"/>
</dbReference>
<accession>A0A1G6H1E9</accession>
<feature type="transmembrane region" description="Helical" evidence="1">
    <location>
        <begin position="200"/>
        <end position="219"/>
    </location>
</feature>
<dbReference type="Proteomes" id="UP000242501">
    <property type="component" value="Unassembled WGS sequence"/>
</dbReference>
<keyword evidence="1" id="KW-0812">Transmembrane</keyword>
<dbReference type="STRING" id="1219383.SAMN05421733_103146"/>
<feature type="transmembrane region" description="Helical" evidence="1">
    <location>
        <begin position="97"/>
        <end position="117"/>
    </location>
</feature>
<name>A0A1G6H1E9_9GAMM</name>
<dbReference type="InterPro" id="IPR038770">
    <property type="entry name" value="Na+/solute_symporter_sf"/>
</dbReference>
<evidence type="ECO:0000256" key="1">
    <source>
        <dbReference type="SAM" id="Phobius"/>
    </source>
</evidence>
<organism evidence="2 3">
    <name type="scientific">Acinetobacter boissieri</name>
    <dbReference type="NCBI Taxonomy" id="1219383"/>
    <lineage>
        <taxon>Bacteria</taxon>
        <taxon>Pseudomonadati</taxon>
        <taxon>Pseudomonadota</taxon>
        <taxon>Gammaproteobacteria</taxon>
        <taxon>Moraxellales</taxon>
        <taxon>Moraxellaceae</taxon>
        <taxon>Acinetobacter</taxon>
    </lineage>
</organism>
<dbReference type="OrthoDB" id="9792271at2"/>
<reference evidence="3" key="1">
    <citation type="submission" date="2016-09" db="EMBL/GenBank/DDBJ databases">
        <authorList>
            <person name="Varghese N."/>
            <person name="Submissions S."/>
        </authorList>
    </citation>
    <scope>NUCLEOTIDE SEQUENCE [LARGE SCALE GENOMIC DNA]</scope>
    <source>
        <strain evidence="3">ANC 4422</strain>
    </source>
</reference>